<accession>A0A4Y7QM62</accession>
<evidence type="ECO:0000256" key="1">
    <source>
        <dbReference type="SAM" id="MobiDB-lite"/>
    </source>
</evidence>
<sequence length="238" mass="26611">MPYFPSDIRPEHPQQSVIPSNVYAPQSLPLHSPQPLAFFSGAQSLHQSAAFHETEYSSHPSTPPSAQWVDTPPNTFPTPSELLNELASQNTSGLSGLTQSASNEETDDDDHGHIQDGGAVETLAYVPTDPDAISTHDKKRYYLDSIEQYVLYLHHQLRLVGVEPVPLERVAANRGLSSRSIRTMLVHMQRTAARLHAQKNEDKATYAKLTEELRAPDQPPTRFPKRQINGPENRYKFP</sequence>
<keyword evidence="3" id="KW-1185">Reference proteome</keyword>
<proteinExistence type="predicted"/>
<dbReference type="STRING" id="50990.A0A4Y7QM62"/>
<dbReference type="VEuPathDB" id="FungiDB:BD410DRAFT_834774"/>
<dbReference type="OrthoDB" id="3258400at2759"/>
<dbReference type="Proteomes" id="UP000294933">
    <property type="component" value="Unassembled WGS sequence"/>
</dbReference>
<dbReference type="AlphaFoldDB" id="A0A4Y7QM62"/>
<evidence type="ECO:0000313" key="3">
    <source>
        <dbReference type="Proteomes" id="UP000294933"/>
    </source>
</evidence>
<feature type="compositionally biased region" description="Polar residues" evidence="1">
    <location>
        <begin position="90"/>
        <end position="103"/>
    </location>
</feature>
<feature type="region of interest" description="Disordered" evidence="1">
    <location>
        <begin position="50"/>
        <end position="78"/>
    </location>
</feature>
<name>A0A4Y7QM62_9AGAM</name>
<gene>
    <name evidence="2" type="ORF">BD410DRAFT_834774</name>
</gene>
<feature type="region of interest" description="Disordered" evidence="1">
    <location>
        <begin position="211"/>
        <end position="238"/>
    </location>
</feature>
<feature type="region of interest" description="Disordered" evidence="1">
    <location>
        <begin position="90"/>
        <end position="111"/>
    </location>
</feature>
<protein>
    <submittedName>
        <fullName evidence="2">Uncharacterized protein</fullName>
    </submittedName>
</protein>
<dbReference type="EMBL" id="ML170157">
    <property type="protein sequence ID" value="TDL28733.1"/>
    <property type="molecule type" value="Genomic_DNA"/>
</dbReference>
<organism evidence="2 3">
    <name type="scientific">Rickenella mellea</name>
    <dbReference type="NCBI Taxonomy" id="50990"/>
    <lineage>
        <taxon>Eukaryota</taxon>
        <taxon>Fungi</taxon>
        <taxon>Dikarya</taxon>
        <taxon>Basidiomycota</taxon>
        <taxon>Agaricomycotina</taxon>
        <taxon>Agaricomycetes</taxon>
        <taxon>Hymenochaetales</taxon>
        <taxon>Rickenellaceae</taxon>
        <taxon>Rickenella</taxon>
    </lineage>
</organism>
<evidence type="ECO:0000313" key="2">
    <source>
        <dbReference type="EMBL" id="TDL28733.1"/>
    </source>
</evidence>
<reference evidence="2 3" key="1">
    <citation type="submission" date="2018-06" db="EMBL/GenBank/DDBJ databases">
        <title>A transcriptomic atlas of mushroom development highlights an independent origin of complex multicellularity.</title>
        <authorList>
            <consortium name="DOE Joint Genome Institute"/>
            <person name="Krizsan K."/>
            <person name="Almasi E."/>
            <person name="Merenyi Z."/>
            <person name="Sahu N."/>
            <person name="Viragh M."/>
            <person name="Koszo T."/>
            <person name="Mondo S."/>
            <person name="Kiss B."/>
            <person name="Balint B."/>
            <person name="Kues U."/>
            <person name="Barry K."/>
            <person name="Hegedus J.C."/>
            <person name="Henrissat B."/>
            <person name="Johnson J."/>
            <person name="Lipzen A."/>
            <person name="Ohm R."/>
            <person name="Nagy I."/>
            <person name="Pangilinan J."/>
            <person name="Yan J."/>
            <person name="Xiong Y."/>
            <person name="Grigoriev I.V."/>
            <person name="Hibbett D.S."/>
            <person name="Nagy L.G."/>
        </authorList>
    </citation>
    <scope>NUCLEOTIDE SEQUENCE [LARGE SCALE GENOMIC DNA]</scope>
    <source>
        <strain evidence="2 3">SZMC22713</strain>
    </source>
</reference>